<dbReference type="Proteomes" id="UP000287144">
    <property type="component" value="Unassembled WGS sequence"/>
</dbReference>
<proteinExistence type="predicted"/>
<organism evidence="2 3">
    <name type="scientific">Fusarium oligoseptatum</name>
    <dbReference type="NCBI Taxonomy" id="2604345"/>
    <lineage>
        <taxon>Eukaryota</taxon>
        <taxon>Fungi</taxon>
        <taxon>Dikarya</taxon>
        <taxon>Ascomycota</taxon>
        <taxon>Pezizomycotina</taxon>
        <taxon>Sordariomycetes</taxon>
        <taxon>Hypocreomycetidae</taxon>
        <taxon>Hypocreales</taxon>
        <taxon>Nectriaceae</taxon>
        <taxon>Fusarium</taxon>
        <taxon>Fusarium solani species complex</taxon>
    </lineage>
</organism>
<dbReference type="AlphaFoldDB" id="A0A428SNZ6"/>
<evidence type="ECO:0000313" key="3">
    <source>
        <dbReference type="Proteomes" id="UP000287144"/>
    </source>
</evidence>
<dbReference type="EMBL" id="NKCK01000218">
    <property type="protein sequence ID" value="RSL91441.1"/>
    <property type="molecule type" value="Genomic_DNA"/>
</dbReference>
<evidence type="ECO:0000259" key="1">
    <source>
        <dbReference type="Pfam" id="PF22893"/>
    </source>
</evidence>
<dbReference type="STRING" id="1325735.A0A428SNZ6"/>
<accession>A0A428SNZ6</accession>
<protein>
    <recommendedName>
        <fullName evidence="1">Ubiquitin-like domain-containing protein</fullName>
    </recommendedName>
</protein>
<name>A0A428SNZ6_9HYPO</name>
<dbReference type="InterPro" id="IPR054464">
    <property type="entry name" value="ULD_fung"/>
</dbReference>
<keyword evidence="3" id="KW-1185">Reference proteome</keyword>
<comment type="caution">
    <text evidence="2">The sequence shown here is derived from an EMBL/GenBank/DDBJ whole genome shotgun (WGS) entry which is preliminary data.</text>
</comment>
<gene>
    <name evidence="2" type="ORF">CEP52_014284</name>
</gene>
<dbReference type="PANTHER" id="PTHR38886:SF1">
    <property type="entry name" value="NACHT-NTPASE AND P-LOOP NTPASES N-TERMINAL DOMAIN-CONTAINING PROTEIN"/>
    <property type="match status" value="1"/>
</dbReference>
<evidence type="ECO:0000313" key="2">
    <source>
        <dbReference type="EMBL" id="RSL91441.1"/>
    </source>
</evidence>
<dbReference type="Pfam" id="PF22893">
    <property type="entry name" value="ULD_2"/>
    <property type="match status" value="1"/>
</dbReference>
<dbReference type="PANTHER" id="PTHR38886">
    <property type="entry name" value="SESA DOMAIN-CONTAINING PROTEIN"/>
    <property type="match status" value="1"/>
</dbReference>
<reference evidence="2 3" key="1">
    <citation type="submission" date="2017-06" db="EMBL/GenBank/DDBJ databases">
        <title>Comparative genomic analysis of Ambrosia Fusariam Clade fungi.</title>
        <authorList>
            <person name="Stajich J.E."/>
            <person name="Carrillo J."/>
            <person name="Kijimoto T."/>
            <person name="Eskalen A."/>
            <person name="O'Donnell K."/>
            <person name="Kasson M."/>
        </authorList>
    </citation>
    <scope>NUCLEOTIDE SEQUENCE [LARGE SCALE GENOMIC DNA]</scope>
    <source>
        <strain evidence="2 3">NRRL62579</strain>
    </source>
</reference>
<feature type="non-terminal residue" evidence="2">
    <location>
        <position position="336"/>
    </location>
</feature>
<sequence length="336" mass="37777">MEVALTFGSLGDIIAICQVAVQLGRAIGIGSGVVGESAKEYQDFREDLDAFVRILMQVVATYQQHEFSPYLDGLDNATKSVINQCGTLIQDTLEHIQPKYHDSLSGRGSGKKINDIYRKIEWSMREKDRLRHVREKLQDGMQRLSLLTTLAARKSARVDNATLCARIEEIRQLVSDNCQSREEMLDLLRVQNTASENQAEKLEDMSQQLVVMASNSMFLRPLDPTKELPVILEDALGNELPIPAQWLDSLEWEVFYGLLVGHFKGRSGYDMVLKREYALEESSSGRDLDTNRPLHFCLRKGMKINMSMVFDAATFIAGACPRCKMVADVPEGVTVQ</sequence>
<feature type="domain" description="Ubiquitin-like" evidence="1">
    <location>
        <begin position="227"/>
        <end position="310"/>
    </location>
</feature>